<feature type="chain" id="PRO_5044828908" evidence="1">
    <location>
        <begin position="25"/>
        <end position="79"/>
    </location>
</feature>
<gene>
    <name evidence="2" type="ORF">ACJIZ3_002355</name>
</gene>
<protein>
    <submittedName>
        <fullName evidence="2">Uncharacterized protein</fullName>
    </submittedName>
</protein>
<reference evidence="2 3" key="1">
    <citation type="submission" date="2024-12" db="EMBL/GenBank/DDBJ databases">
        <title>The unique morphological basis and parallel evolutionary history of personate flowers in Penstemon.</title>
        <authorList>
            <person name="Depatie T.H."/>
            <person name="Wessinger C.A."/>
        </authorList>
    </citation>
    <scope>NUCLEOTIDE SEQUENCE [LARGE SCALE GENOMIC DNA]</scope>
    <source>
        <strain evidence="2">WTNN_2</strain>
        <tissue evidence="2">Leaf</tissue>
    </source>
</reference>
<accession>A0ABD3U688</accession>
<organism evidence="2 3">
    <name type="scientific">Penstemon smallii</name>
    <dbReference type="NCBI Taxonomy" id="265156"/>
    <lineage>
        <taxon>Eukaryota</taxon>
        <taxon>Viridiplantae</taxon>
        <taxon>Streptophyta</taxon>
        <taxon>Embryophyta</taxon>
        <taxon>Tracheophyta</taxon>
        <taxon>Spermatophyta</taxon>
        <taxon>Magnoliopsida</taxon>
        <taxon>eudicotyledons</taxon>
        <taxon>Gunneridae</taxon>
        <taxon>Pentapetalae</taxon>
        <taxon>asterids</taxon>
        <taxon>lamiids</taxon>
        <taxon>Lamiales</taxon>
        <taxon>Plantaginaceae</taxon>
        <taxon>Cheloneae</taxon>
        <taxon>Penstemon</taxon>
    </lineage>
</organism>
<dbReference type="Proteomes" id="UP001634393">
    <property type="component" value="Unassembled WGS sequence"/>
</dbReference>
<comment type="caution">
    <text evidence="2">The sequence shown here is derived from an EMBL/GenBank/DDBJ whole genome shotgun (WGS) entry which is preliminary data.</text>
</comment>
<dbReference type="InterPro" id="IPR049306">
    <property type="entry name" value="GLV1-2"/>
</dbReference>
<keyword evidence="3" id="KW-1185">Reference proteome</keyword>
<name>A0ABD3U688_9LAMI</name>
<dbReference type="AlphaFoldDB" id="A0ABD3U688"/>
<dbReference type="EMBL" id="JBJXBP010000002">
    <property type="protein sequence ID" value="KAL3844952.1"/>
    <property type="molecule type" value="Genomic_DNA"/>
</dbReference>
<dbReference type="Pfam" id="PF21529">
    <property type="entry name" value="GLV1-2"/>
    <property type="match status" value="1"/>
</dbReference>
<keyword evidence="1" id="KW-0732">Signal</keyword>
<proteinExistence type="predicted"/>
<evidence type="ECO:0000256" key="1">
    <source>
        <dbReference type="SAM" id="SignalP"/>
    </source>
</evidence>
<evidence type="ECO:0000313" key="3">
    <source>
        <dbReference type="Proteomes" id="UP001634393"/>
    </source>
</evidence>
<sequence>MAVLPTKHLLLVILFFMYFISTTAQGRNLGRMGSNYHHKAPQSANEQNQNETVAIEEAELQYLVVMDYTSPRKKTPIHN</sequence>
<evidence type="ECO:0000313" key="2">
    <source>
        <dbReference type="EMBL" id="KAL3844952.1"/>
    </source>
</evidence>
<feature type="signal peptide" evidence="1">
    <location>
        <begin position="1"/>
        <end position="24"/>
    </location>
</feature>